<keyword evidence="7" id="KW-1185">Reference proteome</keyword>
<accession>A0AAJ6VW97</accession>
<evidence type="ECO:0000256" key="4">
    <source>
        <dbReference type="ARBA" id="ARBA00023242"/>
    </source>
</evidence>
<dbReference type="Proteomes" id="UP000694867">
    <property type="component" value="Unplaced"/>
</dbReference>
<dbReference type="PANTHER" id="PTHR23349">
    <property type="entry name" value="BASIC HELIX-LOOP-HELIX TRANSCRIPTION FACTOR, TWIST"/>
    <property type="match status" value="1"/>
</dbReference>
<dbReference type="GeneID" id="100898823"/>
<evidence type="ECO:0000259" key="6">
    <source>
        <dbReference type="PROSITE" id="PS50888"/>
    </source>
</evidence>
<dbReference type="AlphaFoldDB" id="A0AAJ6VW97"/>
<evidence type="ECO:0000256" key="3">
    <source>
        <dbReference type="ARBA" id="ARBA00023125"/>
    </source>
</evidence>
<comment type="subcellular location">
    <subcellularLocation>
        <location evidence="1">Nucleus</location>
    </subcellularLocation>
</comment>
<evidence type="ECO:0000313" key="7">
    <source>
        <dbReference type="Proteomes" id="UP000694867"/>
    </source>
</evidence>
<feature type="compositionally biased region" description="Low complexity" evidence="5">
    <location>
        <begin position="30"/>
        <end position="40"/>
    </location>
</feature>
<gene>
    <name evidence="8" type="primary">LOC100898823</name>
</gene>
<evidence type="ECO:0000313" key="8">
    <source>
        <dbReference type="RefSeq" id="XP_003739393.1"/>
    </source>
</evidence>
<feature type="domain" description="BHLH" evidence="6">
    <location>
        <begin position="69"/>
        <end position="121"/>
    </location>
</feature>
<proteinExistence type="predicted"/>
<keyword evidence="4" id="KW-0539">Nucleus</keyword>
<protein>
    <submittedName>
        <fullName evidence="8">Achaete-scute complex protein T3</fullName>
    </submittedName>
</protein>
<dbReference type="SUPFAM" id="SSF47459">
    <property type="entry name" value="HLH, helix-loop-helix DNA-binding domain"/>
    <property type="match status" value="1"/>
</dbReference>
<dbReference type="GO" id="GO:0005634">
    <property type="term" value="C:nucleus"/>
    <property type="evidence" value="ECO:0007669"/>
    <property type="project" value="UniProtKB-SubCell"/>
</dbReference>
<feature type="compositionally biased region" description="Low complexity" evidence="5">
    <location>
        <begin position="137"/>
        <end position="170"/>
    </location>
</feature>
<evidence type="ECO:0000256" key="1">
    <source>
        <dbReference type="ARBA" id="ARBA00004123"/>
    </source>
</evidence>
<dbReference type="KEGG" id="goe:100898823"/>
<reference evidence="8" key="1">
    <citation type="submission" date="2025-08" db="UniProtKB">
        <authorList>
            <consortium name="RefSeq"/>
        </authorList>
    </citation>
    <scope>IDENTIFICATION</scope>
</reference>
<evidence type="ECO:0000256" key="2">
    <source>
        <dbReference type="ARBA" id="ARBA00022902"/>
    </source>
</evidence>
<dbReference type="GO" id="GO:0000981">
    <property type="term" value="F:DNA-binding transcription factor activity, RNA polymerase II-specific"/>
    <property type="evidence" value="ECO:0007669"/>
    <property type="project" value="TreeGrafter"/>
</dbReference>
<dbReference type="Gene3D" id="4.10.280.10">
    <property type="entry name" value="Helix-loop-helix DNA-binding domain"/>
    <property type="match status" value="1"/>
</dbReference>
<dbReference type="FunFam" id="4.10.280.10:FF:000029">
    <property type="entry name" value="Achaete-scute family bHLH transcription factor 1"/>
    <property type="match status" value="1"/>
</dbReference>
<dbReference type="PANTHER" id="PTHR23349:SF108">
    <property type="entry name" value="BHLH DOMAIN-CONTAINING PROTEIN"/>
    <property type="match status" value="1"/>
</dbReference>
<feature type="compositionally biased region" description="Polar residues" evidence="5">
    <location>
        <begin position="1"/>
        <end position="12"/>
    </location>
</feature>
<dbReference type="GO" id="GO:0000977">
    <property type="term" value="F:RNA polymerase II transcription regulatory region sequence-specific DNA binding"/>
    <property type="evidence" value="ECO:0007669"/>
    <property type="project" value="TreeGrafter"/>
</dbReference>
<dbReference type="GO" id="GO:0046983">
    <property type="term" value="F:protein dimerization activity"/>
    <property type="evidence" value="ECO:0007669"/>
    <property type="project" value="InterPro"/>
</dbReference>
<dbReference type="CDD" id="cd11418">
    <property type="entry name" value="bHLH_TS_ASCL"/>
    <property type="match status" value="1"/>
</dbReference>
<organism evidence="7 8">
    <name type="scientific">Galendromus occidentalis</name>
    <name type="common">western predatory mite</name>
    <dbReference type="NCBI Taxonomy" id="34638"/>
    <lineage>
        <taxon>Eukaryota</taxon>
        <taxon>Metazoa</taxon>
        <taxon>Ecdysozoa</taxon>
        <taxon>Arthropoda</taxon>
        <taxon>Chelicerata</taxon>
        <taxon>Arachnida</taxon>
        <taxon>Acari</taxon>
        <taxon>Parasitiformes</taxon>
        <taxon>Mesostigmata</taxon>
        <taxon>Gamasina</taxon>
        <taxon>Phytoseioidea</taxon>
        <taxon>Phytoseiidae</taxon>
        <taxon>Typhlodrominae</taxon>
        <taxon>Galendromus</taxon>
    </lineage>
</organism>
<feature type="region of interest" description="Disordered" evidence="5">
    <location>
        <begin position="130"/>
        <end position="170"/>
    </location>
</feature>
<dbReference type="InterPro" id="IPR050283">
    <property type="entry name" value="E-box_TF_Regulators"/>
</dbReference>
<dbReference type="SMART" id="SM00353">
    <property type="entry name" value="HLH"/>
    <property type="match status" value="1"/>
</dbReference>
<dbReference type="GO" id="GO:0007399">
    <property type="term" value="P:nervous system development"/>
    <property type="evidence" value="ECO:0007669"/>
    <property type="project" value="UniProtKB-KW"/>
</dbReference>
<keyword evidence="3" id="KW-0238">DNA-binding</keyword>
<dbReference type="PROSITE" id="PS50888">
    <property type="entry name" value="BHLH"/>
    <property type="match status" value="1"/>
</dbReference>
<name>A0AAJ6VW97_9ACAR</name>
<dbReference type="InterPro" id="IPR036638">
    <property type="entry name" value="HLH_DNA-bd_sf"/>
</dbReference>
<dbReference type="Pfam" id="PF00010">
    <property type="entry name" value="HLH"/>
    <property type="match status" value="1"/>
</dbReference>
<keyword evidence="2" id="KW-0524">Neurogenesis</keyword>
<dbReference type="RefSeq" id="XP_003739393.1">
    <property type="nucleotide sequence ID" value="XM_003739345.1"/>
</dbReference>
<feature type="region of interest" description="Disordered" evidence="5">
    <location>
        <begin position="1"/>
        <end position="79"/>
    </location>
</feature>
<dbReference type="InterPro" id="IPR011598">
    <property type="entry name" value="bHLH_dom"/>
</dbReference>
<evidence type="ECO:0000256" key="5">
    <source>
        <dbReference type="SAM" id="MobiDB-lite"/>
    </source>
</evidence>
<sequence length="249" mass="27640">MNMQQSLVMSPTSEEDFSWAQTESMSGFCPSPSSDDSQSSLLENGGSDKDDKKKSSTYKHVPHREKPPHLVARRNARERRRVQAVNGVFAKLRKCVPIENRSKRLSKVKTLHKAIEYIAALQRLLAESDPVTKDRQNNNNSNSSIATTIISHNNDDNNNSNSAAPNSPNAAFTQIGEVSSTSSFKQELVPQSGSVPWSSPTDQFPAGQDYPYMTSFPTYSDGHTYQQESHYHCAPVYVYPPVSARISPC</sequence>